<dbReference type="EMBL" id="AJWY01010749">
    <property type="protein sequence ID" value="EKC54660.1"/>
    <property type="molecule type" value="Genomic_DNA"/>
</dbReference>
<accession>K1SLK1</accession>
<gene>
    <name evidence="2" type="ORF">LEA_15747</name>
</gene>
<organism evidence="2">
    <name type="scientific">human gut metagenome</name>
    <dbReference type="NCBI Taxonomy" id="408170"/>
    <lineage>
        <taxon>unclassified sequences</taxon>
        <taxon>metagenomes</taxon>
        <taxon>organismal metagenomes</taxon>
    </lineage>
</organism>
<reference evidence="2" key="1">
    <citation type="journal article" date="2013" name="Environ. Microbiol.">
        <title>Microbiota from the distal guts of lean and obese adolescents exhibit partial functional redundancy besides clear differences in community structure.</title>
        <authorList>
            <person name="Ferrer M."/>
            <person name="Ruiz A."/>
            <person name="Lanza F."/>
            <person name="Haange S.B."/>
            <person name="Oberbach A."/>
            <person name="Till H."/>
            <person name="Bargiela R."/>
            <person name="Campoy C."/>
            <person name="Segura M.T."/>
            <person name="Richter M."/>
            <person name="von Bergen M."/>
            <person name="Seifert J."/>
            <person name="Suarez A."/>
        </authorList>
    </citation>
    <scope>NUCLEOTIDE SEQUENCE</scope>
</reference>
<evidence type="ECO:0000313" key="2">
    <source>
        <dbReference type="EMBL" id="EKC54660.1"/>
    </source>
</evidence>
<name>K1SLK1_9ZZZZ</name>
<evidence type="ECO:0000259" key="1">
    <source>
        <dbReference type="Pfam" id="PF01556"/>
    </source>
</evidence>
<comment type="caution">
    <text evidence="2">The sequence shown here is derived from an EMBL/GenBank/DDBJ whole genome shotgun (WGS) entry which is preliminary data.</text>
</comment>
<dbReference type="InterPro" id="IPR002939">
    <property type="entry name" value="DnaJ_C"/>
</dbReference>
<dbReference type="Pfam" id="PF01556">
    <property type="entry name" value="DnaJ_C"/>
    <property type="match status" value="1"/>
</dbReference>
<dbReference type="SUPFAM" id="SSF49493">
    <property type="entry name" value="HSP40/DnaJ peptide-binding domain"/>
    <property type="match status" value="1"/>
</dbReference>
<feature type="non-terminal residue" evidence="2">
    <location>
        <position position="63"/>
    </location>
</feature>
<dbReference type="InterPro" id="IPR008971">
    <property type="entry name" value="HSP40/DnaJ_pept-bd"/>
</dbReference>
<feature type="domain" description="Chaperone DnaJ C-terminal" evidence="1">
    <location>
        <begin position="2"/>
        <end position="63"/>
    </location>
</feature>
<proteinExistence type="predicted"/>
<dbReference type="GO" id="GO:0051082">
    <property type="term" value="F:unfolded protein binding"/>
    <property type="evidence" value="ECO:0007669"/>
    <property type="project" value="InterPro"/>
</dbReference>
<dbReference type="Gene3D" id="2.60.260.20">
    <property type="entry name" value="Urease metallochaperone UreE, N-terminal domain"/>
    <property type="match status" value="1"/>
</dbReference>
<sequence>MGGPAGDLLVLIEEIPDATFVRDGNNLLYELYISYPEAVLGGKKEIPTVEGGKVRITLEKGTQ</sequence>
<dbReference type="GO" id="GO:0006457">
    <property type="term" value="P:protein folding"/>
    <property type="evidence" value="ECO:0007669"/>
    <property type="project" value="InterPro"/>
</dbReference>
<dbReference type="AlphaFoldDB" id="K1SLK1"/>
<protein>
    <submittedName>
        <fullName evidence="2">Chaperone DnaJ domain protein</fullName>
    </submittedName>
</protein>